<accession>F9CU54</accession>
<dbReference type="Proteomes" id="UP000004440">
    <property type="component" value="Unassembled WGS sequence"/>
</dbReference>
<dbReference type="PATRIC" id="fig|1001994.6.peg.1484"/>
<comment type="caution">
    <text evidence="2">The sequence shown here is derived from an EMBL/GenBank/DDBJ whole genome shotgun (WGS) entry which is preliminary data.</text>
</comment>
<protein>
    <submittedName>
        <fullName evidence="2">Uncharacterized protein</fullName>
    </submittedName>
</protein>
<proteinExistence type="predicted"/>
<dbReference type="OrthoDB" id="7568at2157"/>
<dbReference type="RefSeq" id="WP_007551204.1">
    <property type="nucleotide sequence ID" value="NZ_AFPU01000001.1"/>
</dbReference>
<sequence length="56" mass="6413">MSSEAETIYERVAKLEDEIALLRSEVDILKRALRNKIARHEISMIKNGQDISSIID</sequence>
<evidence type="ECO:0000256" key="1">
    <source>
        <dbReference type="SAM" id="Coils"/>
    </source>
</evidence>
<keyword evidence="1" id="KW-0175">Coiled coil</keyword>
<evidence type="ECO:0000313" key="3">
    <source>
        <dbReference type="Proteomes" id="UP000004440"/>
    </source>
</evidence>
<feature type="coiled-coil region" evidence="1">
    <location>
        <begin position="5"/>
        <end position="32"/>
    </location>
</feature>
<evidence type="ECO:0000313" key="2">
    <source>
        <dbReference type="EMBL" id="EGP94255.1"/>
    </source>
</evidence>
<organism evidence="2 3">
    <name type="scientific">Nitrosarchaeum koreense MY1</name>
    <dbReference type="NCBI Taxonomy" id="1001994"/>
    <lineage>
        <taxon>Archaea</taxon>
        <taxon>Nitrososphaerota</taxon>
        <taxon>Nitrososphaeria</taxon>
        <taxon>Nitrosopumilales</taxon>
        <taxon>Nitrosopumilaceae</taxon>
        <taxon>Nitrosarchaeum</taxon>
    </lineage>
</organism>
<dbReference type="AlphaFoldDB" id="F9CU54"/>
<dbReference type="GeneID" id="56063827"/>
<name>F9CU54_9ARCH</name>
<reference evidence="2 3" key="1">
    <citation type="journal article" date="2011" name="J. Bacteriol.">
        <title>Genome Sequence of an Ammonia-Oxidizing Soil Archaeon, "Candidatus Nitrosoarchaeum koreensis" MY1.</title>
        <authorList>
            <person name="Kim B.K."/>
            <person name="Jung M.Y."/>
            <person name="Yu D.S."/>
            <person name="Park S.J."/>
            <person name="Oh T.K."/>
            <person name="Rhee S.K."/>
            <person name="Kim J.F."/>
        </authorList>
    </citation>
    <scope>NUCLEOTIDE SEQUENCE [LARGE SCALE GENOMIC DNA]</scope>
    <source>
        <strain evidence="2 3">MY1</strain>
    </source>
</reference>
<keyword evidence="3" id="KW-1185">Reference proteome</keyword>
<dbReference type="EMBL" id="AFPU01000001">
    <property type="protein sequence ID" value="EGP94255.1"/>
    <property type="molecule type" value="Genomic_DNA"/>
</dbReference>
<gene>
    <name evidence="2" type="ORF">MY1_1500</name>
</gene>